<evidence type="ECO:0000313" key="4">
    <source>
        <dbReference type="Proteomes" id="UP001150941"/>
    </source>
</evidence>
<feature type="region of interest" description="Disordered" evidence="1">
    <location>
        <begin position="76"/>
        <end position="95"/>
    </location>
</feature>
<proteinExistence type="predicted"/>
<dbReference type="AlphaFoldDB" id="A0A9W9NZX1"/>
<feature type="compositionally biased region" description="Polar residues" evidence="1">
    <location>
        <begin position="224"/>
        <end position="239"/>
    </location>
</feature>
<dbReference type="Pfam" id="PF03108">
    <property type="entry name" value="DBD_Tnp_Mut"/>
    <property type="match status" value="1"/>
</dbReference>
<comment type="caution">
    <text evidence="3">The sequence shown here is derived from an EMBL/GenBank/DDBJ whole genome shotgun (WGS) entry which is preliminary data.</text>
</comment>
<dbReference type="InterPro" id="IPR004332">
    <property type="entry name" value="Transposase_MuDR"/>
</dbReference>
<protein>
    <submittedName>
        <fullName evidence="3">Transposase MuDR plant</fullName>
    </submittedName>
</protein>
<feature type="domain" description="Transposase MuDR plant" evidence="2">
    <location>
        <begin position="10"/>
        <end position="61"/>
    </location>
</feature>
<organism evidence="3 4">
    <name type="scientific">Penicillium chermesinum</name>
    <dbReference type="NCBI Taxonomy" id="63820"/>
    <lineage>
        <taxon>Eukaryota</taxon>
        <taxon>Fungi</taxon>
        <taxon>Dikarya</taxon>
        <taxon>Ascomycota</taxon>
        <taxon>Pezizomycotina</taxon>
        <taxon>Eurotiomycetes</taxon>
        <taxon>Eurotiomycetidae</taxon>
        <taxon>Eurotiales</taxon>
        <taxon>Aspergillaceae</taxon>
        <taxon>Penicillium</taxon>
    </lineage>
</organism>
<feature type="compositionally biased region" description="Polar residues" evidence="1">
    <location>
        <begin position="146"/>
        <end position="176"/>
    </location>
</feature>
<feature type="region of interest" description="Disordered" evidence="1">
    <location>
        <begin position="342"/>
        <end position="361"/>
    </location>
</feature>
<dbReference type="Proteomes" id="UP001150941">
    <property type="component" value="Unassembled WGS sequence"/>
</dbReference>
<reference evidence="3" key="1">
    <citation type="submission" date="2022-11" db="EMBL/GenBank/DDBJ databases">
        <authorList>
            <person name="Petersen C."/>
        </authorList>
    </citation>
    <scope>NUCLEOTIDE SEQUENCE</scope>
    <source>
        <strain evidence="3">IBT 19713</strain>
    </source>
</reference>
<reference evidence="3" key="2">
    <citation type="journal article" date="2023" name="IMA Fungus">
        <title>Comparative genomic study of the Penicillium genus elucidates a diverse pangenome and 15 lateral gene transfer events.</title>
        <authorList>
            <person name="Petersen C."/>
            <person name="Sorensen T."/>
            <person name="Nielsen M.R."/>
            <person name="Sondergaard T.E."/>
            <person name="Sorensen J.L."/>
            <person name="Fitzpatrick D.A."/>
            <person name="Frisvad J.C."/>
            <person name="Nielsen K.L."/>
        </authorList>
    </citation>
    <scope>NUCLEOTIDE SEQUENCE</scope>
    <source>
        <strain evidence="3">IBT 19713</strain>
    </source>
</reference>
<evidence type="ECO:0000259" key="2">
    <source>
        <dbReference type="Pfam" id="PF03108"/>
    </source>
</evidence>
<accession>A0A9W9NZX1</accession>
<feature type="region of interest" description="Disordered" evidence="1">
    <location>
        <begin position="146"/>
        <end position="257"/>
    </location>
</feature>
<evidence type="ECO:0000313" key="3">
    <source>
        <dbReference type="EMBL" id="KAJ5232802.1"/>
    </source>
</evidence>
<dbReference type="OrthoDB" id="125347at2759"/>
<gene>
    <name evidence="3" type="ORF">N7468_005758</name>
</gene>
<keyword evidence="4" id="KW-1185">Reference proteome</keyword>
<dbReference type="GeneID" id="83202357"/>
<dbReference type="RefSeq" id="XP_058330794.1">
    <property type="nucleotide sequence ID" value="XM_058475054.1"/>
</dbReference>
<sequence length="390" mass="42407">MTEMYSGLHVDQRFVSLEEFKSVIRSISVRQHWELRVIRSNKKSVVIGCRSSPNCFFRVVCRSNKNATYITSLQDSHSCHRSGDSPTRTPARSEASHVRFLLSEIPKLFDMKSRIRSQDVVDAVKRYHGYDISSRQAQRALIRLQSAESPNETDQLTSMDLSAGDQHSPTQSQPESQGDAGPAYRDLSESRWISDPLQPSLMDDDAVDPSESPEAHAPPLPTAAASQSVRQHQMPNTHPISPPGHPTLRNDPRPIGVPHTGVGYATAVAMPVAEPMGAKSTNYQTRDDTTGGVPQLVLTNFKIEFTCTTCGALNQSFYPNQGNVTGGAYMGHHAMPTPDTVARHANPSSQGGPDGTASDVTGNSAYLNARVIHNPWEAAGLGVPMGPTNT</sequence>
<dbReference type="EMBL" id="JAPQKS010000004">
    <property type="protein sequence ID" value="KAJ5232802.1"/>
    <property type="molecule type" value="Genomic_DNA"/>
</dbReference>
<evidence type="ECO:0000256" key="1">
    <source>
        <dbReference type="SAM" id="MobiDB-lite"/>
    </source>
</evidence>
<name>A0A9W9NZX1_9EURO</name>